<name>V4HEJ0_9EURY</name>
<protein>
    <submittedName>
        <fullName evidence="2">Uncharacterized protein</fullName>
    </submittedName>
</protein>
<dbReference type="eggNOG" id="arCOG11895">
    <property type="taxonomic scope" value="Archaea"/>
</dbReference>
<dbReference type="AlphaFoldDB" id="V4HEJ0"/>
<feature type="compositionally biased region" description="Acidic residues" evidence="1">
    <location>
        <begin position="1"/>
        <end position="14"/>
    </location>
</feature>
<dbReference type="InterPro" id="IPR058315">
    <property type="entry name" value="DUF8002"/>
</dbReference>
<evidence type="ECO:0000256" key="1">
    <source>
        <dbReference type="SAM" id="MobiDB-lite"/>
    </source>
</evidence>
<dbReference type="OrthoDB" id="291265at2157"/>
<dbReference type="Pfam" id="PF26009">
    <property type="entry name" value="DUF8002"/>
    <property type="match status" value="1"/>
</dbReference>
<dbReference type="Proteomes" id="UP000017840">
    <property type="component" value="Unassembled WGS sequence"/>
</dbReference>
<dbReference type="EMBL" id="ASGZ01000017">
    <property type="protein sequence ID" value="ESP89125.1"/>
    <property type="molecule type" value="Genomic_DNA"/>
</dbReference>
<proteinExistence type="predicted"/>
<dbReference type="RefSeq" id="WP_023393680.1">
    <property type="nucleotide sequence ID" value="NZ_ASGZ01000017.1"/>
</dbReference>
<keyword evidence="3" id="KW-1185">Reference proteome</keyword>
<evidence type="ECO:0000313" key="3">
    <source>
        <dbReference type="Proteomes" id="UP000017840"/>
    </source>
</evidence>
<organism evidence="2 3">
    <name type="scientific">Candidatus Halobonum tyrrellensis G22</name>
    <dbReference type="NCBI Taxonomy" id="1324957"/>
    <lineage>
        <taxon>Archaea</taxon>
        <taxon>Methanobacteriati</taxon>
        <taxon>Methanobacteriota</taxon>
        <taxon>Stenosarchaea group</taxon>
        <taxon>Halobacteria</taxon>
        <taxon>Halobacteriales</taxon>
        <taxon>Haloferacaceae</taxon>
        <taxon>Candidatus Halobonum</taxon>
    </lineage>
</organism>
<gene>
    <name evidence="2" type="ORF">K933_05463</name>
</gene>
<accession>V4HEJ0</accession>
<comment type="caution">
    <text evidence="2">The sequence shown here is derived from an EMBL/GenBank/DDBJ whole genome shotgun (WGS) entry which is preliminary data.</text>
</comment>
<reference evidence="2 3" key="1">
    <citation type="journal article" date="2013" name="Genome Announc.">
        <title>Draft Genome Sequence of 'Candidatus Halobonum tyrrellensis' Strain G22, Isolated from the Hypersaline Waters of Lake Tyrrell, Australia.</title>
        <authorList>
            <person name="Ugalde J.A."/>
            <person name="Narasingarao P."/>
            <person name="Kuo S."/>
            <person name="Podell S."/>
            <person name="Allen E.E."/>
        </authorList>
    </citation>
    <scope>NUCLEOTIDE SEQUENCE [LARGE SCALE GENOMIC DNA]</scope>
    <source>
        <strain evidence="2 3">G22</strain>
    </source>
</reference>
<feature type="region of interest" description="Disordered" evidence="1">
    <location>
        <begin position="1"/>
        <end position="34"/>
    </location>
</feature>
<evidence type="ECO:0000313" key="2">
    <source>
        <dbReference type="EMBL" id="ESP89125.1"/>
    </source>
</evidence>
<sequence>MTDDAEAGGADDAEGTERSADAEEPGPDTVPEVELGLYQVSVRVKGRADDDLTTVEETAVRLVDHLVERAETLEEAPDDRGLG</sequence>